<dbReference type="Proteomes" id="UP001302349">
    <property type="component" value="Chromosome"/>
</dbReference>
<feature type="signal peptide" evidence="1">
    <location>
        <begin position="1"/>
        <end position="25"/>
    </location>
</feature>
<evidence type="ECO:0000313" key="4">
    <source>
        <dbReference type="Proteomes" id="UP001302349"/>
    </source>
</evidence>
<dbReference type="InterPro" id="IPR036237">
    <property type="entry name" value="Xyl_isomerase-like_sf"/>
</dbReference>
<feature type="domain" description="Xylose isomerase-like TIM barrel" evidence="2">
    <location>
        <begin position="69"/>
        <end position="284"/>
    </location>
</feature>
<organism evidence="3 4">
    <name type="scientific">Imperialibacter roseus</name>
    <dbReference type="NCBI Taxonomy" id="1324217"/>
    <lineage>
        <taxon>Bacteria</taxon>
        <taxon>Pseudomonadati</taxon>
        <taxon>Bacteroidota</taxon>
        <taxon>Cytophagia</taxon>
        <taxon>Cytophagales</taxon>
        <taxon>Flammeovirgaceae</taxon>
        <taxon>Imperialibacter</taxon>
    </lineage>
</organism>
<keyword evidence="1" id="KW-0732">Signal</keyword>
<evidence type="ECO:0000259" key="2">
    <source>
        <dbReference type="Pfam" id="PF01261"/>
    </source>
</evidence>
<dbReference type="InterPro" id="IPR019546">
    <property type="entry name" value="TAT_signal_bac_arc"/>
</dbReference>
<evidence type="ECO:0000256" key="1">
    <source>
        <dbReference type="SAM" id="SignalP"/>
    </source>
</evidence>
<protein>
    <submittedName>
        <fullName evidence="3">TIM barrel protein</fullName>
    </submittedName>
</protein>
<sequence length="290" mass="32686">MNRRDFMGKTAAVGAASLMGPAAFAASKTKTSTPIIMKDDISLAQWSLVDEVREGKWKTVDFAKVAREDFGLNGIEYVNTLMEVPHENYLKQLNKNAADHGVKNVLIMVDAEGDGASDTKEGRKQFVINHRKWIDIAQYLGCHAIRTNCRGPEGANKDEALKWAVESYNMLLEYAMEAGVKVVIENHGGVSNDGDWMVRLMQEVNNLYFGTYPDWRRPMDDFDNVSYLEKTLPYAHGMSYRNQPTEELTAKMINMAKNSGYSGWYGIESSGRAEIKKGKELLNKYLFSKK</sequence>
<proteinExistence type="predicted"/>
<dbReference type="NCBIfam" id="TIGR01409">
    <property type="entry name" value="TAT_signal_seq"/>
    <property type="match status" value="1"/>
</dbReference>
<dbReference type="Pfam" id="PF01261">
    <property type="entry name" value="AP_endonuc_2"/>
    <property type="match status" value="1"/>
</dbReference>
<dbReference type="PROSITE" id="PS51318">
    <property type="entry name" value="TAT"/>
    <property type="match status" value="1"/>
</dbReference>
<feature type="chain" id="PRO_5045977190" evidence="1">
    <location>
        <begin position="26"/>
        <end position="290"/>
    </location>
</feature>
<evidence type="ECO:0000313" key="3">
    <source>
        <dbReference type="EMBL" id="WOK08169.1"/>
    </source>
</evidence>
<dbReference type="EMBL" id="CP136051">
    <property type="protein sequence ID" value="WOK08169.1"/>
    <property type="molecule type" value="Genomic_DNA"/>
</dbReference>
<dbReference type="InterPro" id="IPR013022">
    <property type="entry name" value="Xyl_isomerase-like_TIM-brl"/>
</dbReference>
<name>A0ABZ0IUV2_9BACT</name>
<gene>
    <name evidence="3" type="ORF">RT717_05910</name>
</gene>
<dbReference type="InterPro" id="IPR006311">
    <property type="entry name" value="TAT_signal"/>
</dbReference>
<keyword evidence="4" id="KW-1185">Reference proteome</keyword>
<dbReference type="SUPFAM" id="SSF51658">
    <property type="entry name" value="Xylose isomerase-like"/>
    <property type="match status" value="1"/>
</dbReference>
<accession>A0ABZ0IUV2</accession>
<dbReference type="PANTHER" id="PTHR12110">
    <property type="entry name" value="HYDROXYPYRUVATE ISOMERASE"/>
    <property type="match status" value="1"/>
</dbReference>
<dbReference type="PANTHER" id="PTHR12110:SF53">
    <property type="entry name" value="BLR5974 PROTEIN"/>
    <property type="match status" value="1"/>
</dbReference>
<dbReference type="InterPro" id="IPR050312">
    <property type="entry name" value="IolE/XylAMocC-like"/>
</dbReference>
<reference evidence="3 4" key="1">
    <citation type="journal article" date="2023" name="Microbiol. Resour. Announc.">
        <title>Complete Genome Sequence of Imperialibacter roseus strain P4T.</title>
        <authorList>
            <person name="Tizabi D.R."/>
            <person name="Bachvaroff T."/>
            <person name="Hill R.T."/>
        </authorList>
    </citation>
    <scope>NUCLEOTIDE SEQUENCE [LARGE SCALE GENOMIC DNA]</scope>
    <source>
        <strain evidence="3 4">P4T</strain>
    </source>
</reference>
<dbReference type="Gene3D" id="3.20.20.150">
    <property type="entry name" value="Divalent-metal-dependent TIM barrel enzymes"/>
    <property type="match status" value="1"/>
</dbReference>
<dbReference type="RefSeq" id="WP_317490815.1">
    <property type="nucleotide sequence ID" value="NZ_CP136051.1"/>
</dbReference>